<proteinExistence type="predicted"/>
<evidence type="ECO:0000256" key="1">
    <source>
        <dbReference type="SAM" id="MobiDB-lite"/>
    </source>
</evidence>
<feature type="region of interest" description="Disordered" evidence="1">
    <location>
        <begin position="1"/>
        <end position="95"/>
    </location>
</feature>
<protein>
    <submittedName>
        <fullName evidence="2">Uncharacterized protein</fullName>
    </submittedName>
</protein>
<accession>A0A3P6CFH8</accession>
<evidence type="ECO:0000313" key="2">
    <source>
        <dbReference type="EMBL" id="VDD14196.1"/>
    </source>
</evidence>
<name>A0A3P6CFH8_BRAOL</name>
<dbReference type="AlphaFoldDB" id="A0A3P6CFH8"/>
<reference evidence="2" key="1">
    <citation type="submission" date="2018-11" db="EMBL/GenBank/DDBJ databases">
        <authorList>
            <consortium name="Genoscope - CEA"/>
            <person name="William W."/>
        </authorList>
    </citation>
    <scope>NUCLEOTIDE SEQUENCE</scope>
</reference>
<feature type="compositionally biased region" description="Basic and acidic residues" evidence="1">
    <location>
        <begin position="19"/>
        <end position="28"/>
    </location>
</feature>
<sequence>MALPEWGDVPPLNDEDSDGENRTERNDYNIEQAVIDFDGESPIRHNVYPDTESDDEEEEVQRTVRKPNYNSRFHKKAQQAPQRNSSQVESSQAQE</sequence>
<gene>
    <name evidence="2" type="ORF">BOLC4T27529H</name>
</gene>
<organism evidence="2">
    <name type="scientific">Brassica oleracea</name>
    <name type="common">Wild cabbage</name>
    <dbReference type="NCBI Taxonomy" id="3712"/>
    <lineage>
        <taxon>Eukaryota</taxon>
        <taxon>Viridiplantae</taxon>
        <taxon>Streptophyta</taxon>
        <taxon>Embryophyta</taxon>
        <taxon>Tracheophyta</taxon>
        <taxon>Spermatophyta</taxon>
        <taxon>Magnoliopsida</taxon>
        <taxon>eudicotyledons</taxon>
        <taxon>Gunneridae</taxon>
        <taxon>Pentapetalae</taxon>
        <taxon>rosids</taxon>
        <taxon>malvids</taxon>
        <taxon>Brassicales</taxon>
        <taxon>Brassicaceae</taxon>
        <taxon>Brassiceae</taxon>
        <taxon>Brassica</taxon>
    </lineage>
</organism>
<dbReference type="EMBL" id="LR031873">
    <property type="protein sequence ID" value="VDD14196.1"/>
    <property type="molecule type" value="Genomic_DNA"/>
</dbReference>
<feature type="compositionally biased region" description="Polar residues" evidence="1">
    <location>
        <begin position="79"/>
        <end position="95"/>
    </location>
</feature>